<protein>
    <submittedName>
        <fullName evidence="2">Tetratricopeptide (TPR) repeat protein</fullName>
    </submittedName>
</protein>
<proteinExistence type="predicted"/>
<feature type="compositionally biased region" description="Basic and acidic residues" evidence="1">
    <location>
        <begin position="481"/>
        <end position="510"/>
    </location>
</feature>
<sequence>MPALTAVALLAVGSPARAEWLRAESDHFVVYGRSEKSVREYATMLEDFDSLLRRLHGRPKDEVTPRKLPVYLVSDLRQLRRVIPKAKEGMAGVYLSSVPEVFVVAIRDGTGEFDENKGDDTVLHEYVHHFMLQYYPSAYPAWLVEGYAEYYMTADLAKTRMVVGGVNRGRAYSLTQPGGWIPMEDVLGKRPGALKEREVYAYYAQAWLLTHYILSDPARHKLLGPYLNSVRSGDDPVKAWKAIYGDDPEGLRRKLQTYMNRPIPAGALPRTGALDPAMTVTHLPPSADDLILEGQRLKLGVPKEDQAETLAEIRAAAAKRPKDRFSQLVLAKAETAFGDRKAGEAILDDLLAADPKDEDALVALGESRLAAAPDDPVQRAAAFAQAGKLFARAFKVDPDNPETLHGYAEARSLEPMTEAMADIRVRAVVLAPQVGHLRLDAARALIQVKDIETASAMLTPLASNPHGGGEVEAAQAMLKSIDAKTGDKASDGPKSTDKASAEGDKAASGS</sequence>
<gene>
    <name evidence="2" type="ORF">J2800_003997</name>
</gene>
<feature type="region of interest" description="Disordered" evidence="1">
    <location>
        <begin position="465"/>
        <end position="510"/>
    </location>
</feature>
<evidence type="ECO:0000313" key="3">
    <source>
        <dbReference type="Proteomes" id="UP001262754"/>
    </source>
</evidence>
<dbReference type="InterPro" id="IPR011990">
    <property type="entry name" value="TPR-like_helical_dom_sf"/>
</dbReference>
<organism evidence="2 3">
    <name type="scientific">Caulobacter rhizosphaerae</name>
    <dbReference type="NCBI Taxonomy" id="2010972"/>
    <lineage>
        <taxon>Bacteria</taxon>
        <taxon>Pseudomonadati</taxon>
        <taxon>Pseudomonadota</taxon>
        <taxon>Alphaproteobacteria</taxon>
        <taxon>Caulobacterales</taxon>
        <taxon>Caulobacteraceae</taxon>
        <taxon>Caulobacter</taxon>
    </lineage>
</organism>
<dbReference type="Proteomes" id="UP001262754">
    <property type="component" value="Unassembled WGS sequence"/>
</dbReference>
<accession>A0ABU1N584</accession>
<dbReference type="EMBL" id="JAVDRL010000012">
    <property type="protein sequence ID" value="MDR6533235.1"/>
    <property type="molecule type" value="Genomic_DNA"/>
</dbReference>
<comment type="caution">
    <text evidence="2">The sequence shown here is derived from an EMBL/GenBank/DDBJ whole genome shotgun (WGS) entry which is preliminary data.</text>
</comment>
<evidence type="ECO:0000313" key="2">
    <source>
        <dbReference type="EMBL" id="MDR6533235.1"/>
    </source>
</evidence>
<evidence type="ECO:0000256" key="1">
    <source>
        <dbReference type="SAM" id="MobiDB-lite"/>
    </source>
</evidence>
<keyword evidence="3" id="KW-1185">Reference proteome</keyword>
<reference evidence="2 3" key="1">
    <citation type="submission" date="2023-07" db="EMBL/GenBank/DDBJ databases">
        <title>Sorghum-associated microbial communities from plants grown in Nebraska, USA.</title>
        <authorList>
            <person name="Schachtman D."/>
        </authorList>
    </citation>
    <scope>NUCLEOTIDE SEQUENCE [LARGE SCALE GENOMIC DNA]</scope>
    <source>
        <strain evidence="2 3">DS2154</strain>
    </source>
</reference>
<dbReference type="RefSeq" id="WP_310034073.1">
    <property type="nucleotide sequence ID" value="NZ_JAVDRL010000012.1"/>
</dbReference>
<dbReference type="Gene3D" id="1.25.40.10">
    <property type="entry name" value="Tetratricopeptide repeat domain"/>
    <property type="match status" value="1"/>
</dbReference>
<name>A0ABU1N584_9CAUL</name>
<dbReference type="SUPFAM" id="SSF48452">
    <property type="entry name" value="TPR-like"/>
    <property type="match status" value="1"/>
</dbReference>